<sequence>MGSHGLTAMKATFGTMCLVMFPSYYFCAKRREHQERVIEMMMAANDFRRGEEMPETVPLDNDHPFLNVGDGREEDQEGLQKEFVAKLKARKDWQEPQPTQDAEDVFREVKSTR</sequence>
<dbReference type="AlphaFoldDB" id="K0T2M6"/>
<feature type="compositionally biased region" description="Basic and acidic residues" evidence="1">
    <location>
        <begin position="78"/>
        <end position="94"/>
    </location>
</feature>
<dbReference type="OrthoDB" id="39366at2759"/>
<evidence type="ECO:0000256" key="1">
    <source>
        <dbReference type="SAM" id="MobiDB-lite"/>
    </source>
</evidence>
<reference evidence="3 4" key="1">
    <citation type="journal article" date="2012" name="Genome Biol.">
        <title>Genome and low-iron response of an oceanic diatom adapted to chronic iron limitation.</title>
        <authorList>
            <person name="Lommer M."/>
            <person name="Specht M."/>
            <person name="Roy A.S."/>
            <person name="Kraemer L."/>
            <person name="Andreson R."/>
            <person name="Gutowska M.A."/>
            <person name="Wolf J."/>
            <person name="Bergner S.V."/>
            <person name="Schilhabel M.B."/>
            <person name="Klostermeier U.C."/>
            <person name="Beiko R.G."/>
            <person name="Rosenstiel P."/>
            <person name="Hippler M."/>
            <person name="Laroche J."/>
        </authorList>
    </citation>
    <scope>NUCLEOTIDE SEQUENCE [LARGE SCALE GENOMIC DNA]</scope>
    <source>
        <strain evidence="3 4">CCMP1005</strain>
    </source>
</reference>
<feature type="compositionally biased region" description="Basic and acidic residues" evidence="1">
    <location>
        <begin position="104"/>
        <end position="113"/>
    </location>
</feature>
<dbReference type="eggNOG" id="ENOG502SYES">
    <property type="taxonomic scope" value="Eukaryota"/>
</dbReference>
<dbReference type="EMBL" id="AGNL01005134">
    <property type="protein sequence ID" value="EJK72898.1"/>
    <property type="molecule type" value="Genomic_DNA"/>
</dbReference>
<keyword evidence="2" id="KW-1133">Transmembrane helix</keyword>
<evidence type="ECO:0000313" key="3">
    <source>
        <dbReference type="EMBL" id="EJK72898.1"/>
    </source>
</evidence>
<feature type="region of interest" description="Disordered" evidence="1">
    <location>
        <begin position="51"/>
        <end position="113"/>
    </location>
</feature>
<accession>K0T2M6</accession>
<proteinExistence type="predicted"/>
<evidence type="ECO:0000256" key="2">
    <source>
        <dbReference type="SAM" id="Phobius"/>
    </source>
</evidence>
<feature type="transmembrane region" description="Helical" evidence="2">
    <location>
        <begin position="6"/>
        <end position="27"/>
    </location>
</feature>
<keyword evidence="2" id="KW-0812">Transmembrane</keyword>
<comment type="caution">
    <text evidence="3">The sequence shown here is derived from an EMBL/GenBank/DDBJ whole genome shotgun (WGS) entry which is preliminary data.</text>
</comment>
<evidence type="ECO:0000313" key="4">
    <source>
        <dbReference type="Proteomes" id="UP000266841"/>
    </source>
</evidence>
<dbReference type="Proteomes" id="UP000266841">
    <property type="component" value="Unassembled WGS sequence"/>
</dbReference>
<gene>
    <name evidence="3" type="ORF">THAOC_05524</name>
</gene>
<organism evidence="3 4">
    <name type="scientific">Thalassiosira oceanica</name>
    <name type="common">Marine diatom</name>
    <dbReference type="NCBI Taxonomy" id="159749"/>
    <lineage>
        <taxon>Eukaryota</taxon>
        <taxon>Sar</taxon>
        <taxon>Stramenopiles</taxon>
        <taxon>Ochrophyta</taxon>
        <taxon>Bacillariophyta</taxon>
        <taxon>Coscinodiscophyceae</taxon>
        <taxon>Thalassiosirophycidae</taxon>
        <taxon>Thalassiosirales</taxon>
        <taxon>Thalassiosiraceae</taxon>
        <taxon>Thalassiosira</taxon>
    </lineage>
</organism>
<keyword evidence="2" id="KW-0472">Membrane</keyword>
<name>K0T2M6_THAOC</name>
<protein>
    <submittedName>
        <fullName evidence="3">Uncharacterized protein</fullName>
    </submittedName>
</protein>
<keyword evidence="4" id="KW-1185">Reference proteome</keyword>